<dbReference type="InterPro" id="IPR029058">
    <property type="entry name" value="AB_hydrolase_fold"/>
</dbReference>
<dbReference type="PANTHER" id="PTHR43918:SF4">
    <property type="entry name" value="CARBOXYLIC ESTER HYDROLASE"/>
    <property type="match status" value="1"/>
</dbReference>
<dbReference type="Pfam" id="PF00135">
    <property type="entry name" value="COesterase"/>
    <property type="match status" value="1"/>
</dbReference>
<feature type="domain" description="Carboxylesterase type B" evidence="6">
    <location>
        <begin position="3"/>
        <end position="471"/>
    </location>
</feature>
<dbReference type="EMBL" id="QQBC01000001">
    <property type="protein sequence ID" value="RDI68853.1"/>
    <property type="molecule type" value="Genomic_DNA"/>
</dbReference>
<feature type="active site" description="Acyl-ester intermediate" evidence="4">
    <location>
        <position position="190"/>
    </location>
</feature>
<organism evidence="7 8">
    <name type="scientific">Nocardia pseudobrasiliensis</name>
    <dbReference type="NCBI Taxonomy" id="45979"/>
    <lineage>
        <taxon>Bacteria</taxon>
        <taxon>Bacillati</taxon>
        <taxon>Actinomycetota</taxon>
        <taxon>Actinomycetes</taxon>
        <taxon>Mycobacteriales</taxon>
        <taxon>Nocardiaceae</taxon>
        <taxon>Nocardia</taxon>
    </lineage>
</organism>
<dbReference type="PRINTS" id="PR00878">
    <property type="entry name" value="CHOLNESTRASE"/>
</dbReference>
<reference evidence="7 8" key="1">
    <citation type="submission" date="2018-07" db="EMBL/GenBank/DDBJ databases">
        <title>Genomic Encyclopedia of Type Strains, Phase IV (KMG-IV): sequencing the most valuable type-strain genomes for metagenomic binning, comparative biology and taxonomic classification.</title>
        <authorList>
            <person name="Goeker M."/>
        </authorList>
    </citation>
    <scope>NUCLEOTIDE SEQUENCE [LARGE SCALE GENOMIC DNA]</scope>
    <source>
        <strain evidence="7 8">DSM 44290</strain>
    </source>
</reference>
<evidence type="ECO:0000313" key="7">
    <source>
        <dbReference type="EMBL" id="RDI68853.1"/>
    </source>
</evidence>
<dbReference type="PANTHER" id="PTHR43918">
    <property type="entry name" value="ACETYLCHOLINESTERASE"/>
    <property type="match status" value="1"/>
</dbReference>
<name>A0A370IDS1_9NOCA</name>
<dbReference type="InterPro" id="IPR000997">
    <property type="entry name" value="Cholinesterase"/>
</dbReference>
<dbReference type="InterPro" id="IPR050654">
    <property type="entry name" value="AChE-related_enzymes"/>
</dbReference>
<comment type="similarity">
    <text evidence="1 5">Belongs to the type-B carboxylesterase/lipase family.</text>
</comment>
<dbReference type="PROSITE" id="PS00122">
    <property type="entry name" value="CARBOXYLESTERASE_B_1"/>
    <property type="match status" value="1"/>
</dbReference>
<dbReference type="InterPro" id="IPR002018">
    <property type="entry name" value="CarbesteraseB"/>
</dbReference>
<keyword evidence="3" id="KW-1015">Disulfide bond</keyword>
<feature type="active site" description="Charge relay system" evidence="4">
    <location>
        <position position="316"/>
    </location>
</feature>
<proteinExistence type="inferred from homology"/>
<gene>
    <name evidence="7" type="ORF">DFR76_101389</name>
</gene>
<evidence type="ECO:0000256" key="2">
    <source>
        <dbReference type="ARBA" id="ARBA00022801"/>
    </source>
</evidence>
<evidence type="ECO:0000256" key="1">
    <source>
        <dbReference type="ARBA" id="ARBA00005964"/>
    </source>
</evidence>
<accession>A0A370IDS1</accession>
<dbReference type="AlphaFoldDB" id="A0A370IDS1"/>
<dbReference type="Proteomes" id="UP000254869">
    <property type="component" value="Unassembled WGS sequence"/>
</dbReference>
<dbReference type="PROSITE" id="PS00941">
    <property type="entry name" value="CARBOXYLESTERASE_B_2"/>
    <property type="match status" value="1"/>
</dbReference>
<keyword evidence="2 5" id="KW-0378">Hydrolase</keyword>
<sequence length="487" mass="51091">MSTDIVDTASGRVRGSRNAAGAIAFHGIPYAASPVGQLRYAAPQRHPGWTEIRDARRPGPAAPQWPSRLEAVMGTRLPDWDEDGCLTLNIWSPRGAADNPRPVLLWLHGGGFTSGSGGWDWYDGAWLAALGDIVVVTANYRLGPLGFLQLPEIGSDNLGLRDQARALHWLATNIAAFGGDPELITVGGQSAGAFSALALALDPDTGPLVRRVIGQSGPWALPSPTPDQAARTAVAYLDVLGIAADADPAARLRELPVTRLLAANARLAAHTARPGAIAPALYPVLGGAGHLESWQDALPRGALANKDVLLGTTDNELSAFYAFNPMVQTATRVEAIRILDALTGGDGRNVYARHKSAHPGAGPVAVLTAAATDLFSADSIAHMAKTLTAQGNSPYVYRFARTPSPDPYGLGATHCAELPFLFGTFDAYPSAPMLGTVTPGDRELAETFATAVAAFVTTGSPNVAGLPTWQPHGVDPWIRRFGVGDSH</sequence>
<evidence type="ECO:0000313" key="8">
    <source>
        <dbReference type="Proteomes" id="UP000254869"/>
    </source>
</evidence>
<dbReference type="SUPFAM" id="SSF53474">
    <property type="entry name" value="alpha/beta-Hydrolases"/>
    <property type="match status" value="1"/>
</dbReference>
<dbReference type="Gene3D" id="3.40.50.1820">
    <property type="entry name" value="alpha/beta hydrolase"/>
    <property type="match status" value="1"/>
</dbReference>
<comment type="caution">
    <text evidence="7">The sequence shown here is derived from an EMBL/GenBank/DDBJ whole genome shotgun (WGS) entry which is preliminary data.</text>
</comment>
<dbReference type="InterPro" id="IPR019826">
    <property type="entry name" value="Carboxylesterase_B_AS"/>
</dbReference>
<dbReference type="InterPro" id="IPR019819">
    <property type="entry name" value="Carboxylesterase_B_CS"/>
</dbReference>
<evidence type="ECO:0000256" key="5">
    <source>
        <dbReference type="RuleBase" id="RU361235"/>
    </source>
</evidence>
<evidence type="ECO:0000256" key="3">
    <source>
        <dbReference type="ARBA" id="ARBA00023157"/>
    </source>
</evidence>
<evidence type="ECO:0000259" key="6">
    <source>
        <dbReference type="Pfam" id="PF00135"/>
    </source>
</evidence>
<dbReference type="EC" id="3.1.1.-" evidence="5"/>
<dbReference type="GO" id="GO:0004104">
    <property type="term" value="F:cholinesterase activity"/>
    <property type="evidence" value="ECO:0007669"/>
    <property type="project" value="InterPro"/>
</dbReference>
<feature type="active site" description="Charge relay system" evidence="4">
    <location>
        <position position="414"/>
    </location>
</feature>
<dbReference type="RefSeq" id="WP_067990475.1">
    <property type="nucleotide sequence ID" value="NZ_QQBC01000001.1"/>
</dbReference>
<evidence type="ECO:0000256" key="4">
    <source>
        <dbReference type="PIRSR" id="PIRSR600997-1"/>
    </source>
</evidence>
<protein>
    <recommendedName>
        <fullName evidence="5">Carboxylic ester hydrolase</fullName>
        <ecNumber evidence="5">3.1.1.-</ecNumber>
    </recommendedName>
</protein>
<dbReference type="STRING" id="1210086.GCA_001613105_00238"/>
<keyword evidence="8" id="KW-1185">Reference proteome</keyword>